<evidence type="ECO:0000256" key="2">
    <source>
        <dbReference type="SAM" id="Phobius"/>
    </source>
</evidence>
<keyword evidence="2" id="KW-0472">Membrane</keyword>
<dbReference type="Proteomes" id="UP000323039">
    <property type="component" value="Unassembled WGS sequence"/>
</dbReference>
<dbReference type="EMBL" id="VSJJ01000001">
    <property type="protein sequence ID" value="KAA0967429.1"/>
    <property type="molecule type" value="Genomic_DNA"/>
</dbReference>
<accession>A0A5B0DQR0</accession>
<feature type="domain" description="CAAX prenyl protease 2/Lysostaphin resistance protein A-like" evidence="3">
    <location>
        <begin position="160"/>
        <end position="248"/>
    </location>
</feature>
<protein>
    <submittedName>
        <fullName evidence="4">CPBP family intramembrane metalloprotease</fullName>
    </submittedName>
</protein>
<feature type="transmembrane region" description="Helical" evidence="2">
    <location>
        <begin position="211"/>
        <end position="229"/>
    </location>
</feature>
<sequence>MNLPVMEGKRMTILSKIRPSQPLKELKWFDILVITLLMFGQFIYRSTELYLASFSTTATTAATETVSNTASEGVAFSSNFSLQLLMLVLTILYLLLRRFDFKQLPIRLTWSVLLWTPLIFVAVGFFGDIVMTLSGEYNYFDPNLWSYIDLLEIFRKFADLTPMTILYALLNGFYEELFFLGLMTSVKDKYKWWALAYSTIIRISFHTYQGMLWALVIGVVYGLFYYFLYKYKVKNLLPFFLMHALADMFGSSLMYVLINWRS</sequence>
<proteinExistence type="inferred from homology"/>
<feature type="transmembrane region" description="Helical" evidence="2">
    <location>
        <begin position="108"/>
        <end position="133"/>
    </location>
</feature>
<feature type="transmembrane region" description="Helical" evidence="2">
    <location>
        <begin position="74"/>
        <end position="96"/>
    </location>
</feature>
<dbReference type="Pfam" id="PF02517">
    <property type="entry name" value="Rce1-like"/>
    <property type="match status" value="1"/>
</dbReference>
<dbReference type="GO" id="GO:0006508">
    <property type="term" value="P:proteolysis"/>
    <property type="evidence" value="ECO:0007669"/>
    <property type="project" value="UniProtKB-KW"/>
</dbReference>
<organism evidence="4 5">
    <name type="scientific">Streptococcus cristatus</name>
    <dbReference type="NCBI Taxonomy" id="45634"/>
    <lineage>
        <taxon>Bacteria</taxon>
        <taxon>Bacillati</taxon>
        <taxon>Bacillota</taxon>
        <taxon>Bacilli</taxon>
        <taxon>Lactobacillales</taxon>
        <taxon>Streptococcaceae</taxon>
        <taxon>Streptococcus</taxon>
    </lineage>
</organism>
<keyword evidence="2" id="KW-0812">Transmembrane</keyword>
<dbReference type="GO" id="GO:0004175">
    <property type="term" value="F:endopeptidase activity"/>
    <property type="evidence" value="ECO:0007669"/>
    <property type="project" value="UniProtKB-ARBA"/>
</dbReference>
<keyword evidence="4" id="KW-0378">Hydrolase</keyword>
<evidence type="ECO:0000313" key="4">
    <source>
        <dbReference type="EMBL" id="KAA0967429.1"/>
    </source>
</evidence>
<comment type="similarity">
    <text evidence="1">Belongs to the UPF0177 family.</text>
</comment>
<dbReference type="GO" id="GO:0008237">
    <property type="term" value="F:metallopeptidase activity"/>
    <property type="evidence" value="ECO:0007669"/>
    <property type="project" value="UniProtKB-KW"/>
</dbReference>
<evidence type="ECO:0000313" key="5">
    <source>
        <dbReference type="Proteomes" id="UP000323039"/>
    </source>
</evidence>
<dbReference type="GO" id="GO:0080120">
    <property type="term" value="P:CAAX-box protein maturation"/>
    <property type="evidence" value="ECO:0007669"/>
    <property type="project" value="UniProtKB-ARBA"/>
</dbReference>
<dbReference type="AlphaFoldDB" id="A0A5B0DQR0"/>
<evidence type="ECO:0000259" key="3">
    <source>
        <dbReference type="Pfam" id="PF02517"/>
    </source>
</evidence>
<reference evidence="4 5" key="1">
    <citation type="submission" date="2019-08" db="EMBL/GenBank/DDBJ databases">
        <title>Genome sequence and analysis of Streptococcus cristatus strain S22 isolated from throat swab of children scarlet fever in Hangzhou, China.</title>
        <authorList>
            <person name="Huang Y."/>
            <person name="Xie L."/>
        </authorList>
    </citation>
    <scope>NUCLEOTIDE SEQUENCE [LARGE SCALE GENOMIC DNA]</scope>
    <source>
        <strain evidence="4 5">S22</strain>
    </source>
</reference>
<keyword evidence="4" id="KW-0482">Metalloprotease</keyword>
<keyword evidence="2" id="KW-1133">Transmembrane helix</keyword>
<feature type="transmembrane region" description="Helical" evidence="2">
    <location>
        <begin position="26"/>
        <end position="44"/>
    </location>
</feature>
<keyword evidence="4" id="KW-0645">Protease</keyword>
<feature type="transmembrane region" description="Helical" evidence="2">
    <location>
        <begin position="236"/>
        <end position="258"/>
    </location>
</feature>
<dbReference type="InterPro" id="IPR003675">
    <property type="entry name" value="Rce1/LyrA-like_dom"/>
</dbReference>
<comment type="caution">
    <text evidence="4">The sequence shown here is derived from an EMBL/GenBank/DDBJ whole genome shotgun (WGS) entry which is preliminary data.</text>
</comment>
<evidence type="ECO:0000256" key="1">
    <source>
        <dbReference type="ARBA" id="ARBA00009067"/>
    </source>
</evidence>
<name>A0A5B0DQR0_STRCR</name>
<gene>
    <name evidence="4" type="ORF">FXF62_01800</name>
</gene>